<name>A9WX98_BRUSI</name>
<gene>
    <name evidence="1" type="ordered locus">BSUIS_B0074</name>
</gene>
<evidence type="ECO:0000313" key="1">
    <source>
        <dbReference type="EMBL" id="ABY39101.1"/>
    </source>
</evidence>
<proteinExistence type="predicted"/>
<dbReference type="AlphaFoldDB" id="A9WX98"/>
<dbReference type="Proteomes" id="UP000008545">
    <property type="component" value="Chromosome II"/>
</dbReference>
<evidence type="ECO:0000313" key="2">
    <source>
        <dbReference type="Proteomes" id="UP000008545"/>
    </source>
</evidence>
<reference evidence="1 2" key="1">
    <citation type="submission" date="2007-12" db="EMBL/GenBank/DDBJ databases">
        <title>Brucella suis ATCC 23445 whole genome shotgun sequencing project.</title>
        <authorList>
            <person name="Setubal J.C."/>
            <person name="Bowns C."/>
            <person name="Boyle S."/>
            <person name="Crasta O.R."/>
            <person name="Czar M.J."/>
            <person name="Dharmanolla C."/>
            <person name="Gillespie J.J."/>
            <person name="Kenyon R.W."/>
            <person name="Lu J."/>
            <person name="Mane S."/>
            <person name="Mohapatra S."/>
            <person name="Nagrani S."/>
            <person name="Purkayastha A."/>
            <person name="Rajasimha H.K."/>
            <person name="Shallom J.M."/>
            <person name="Shallom S."/>
            <person name="Shukla M."/>
            <person name="Snyder E.E."/>
            <person name="Sobral B.W."/>
            <person name="Wattam A.R."/>
            <person name="Will R."/>
            <person name="Williams K."/>
            <person name="Yoo H."/>
            <person name="Bruce D."/>
            <person name="Detter C."/>
            <person name="Munk C."/>
            <person name="Brettin T.S."/>
        </authorList>
    </citation>
    <scope>NUCLEOTIDE SEQUENCE [LARGE SCALE GENOMIC DNA]</scope>
    <source>
        <strain evidence="2">ATCC 23445 / NCTC 10510</strain>
    </source>
</reference>
<organism evidence="1 2">
    <name type="scientific">Brucella suis (strain ATCC 23445 / NCTC 10510)</name>
    <dbReference type="NCBI Taxonomy" id="470137"/>
    <lineage>
        <taxon>Bacteria</taxon>
        <taxon>Pseudomonadati</taxon>
        <taxon>Pseudomonadota</taxon>
        <taxon>Alphaproteobacteria</taxon>
        <taxon>Hyphomicrobiales</taxon>
        <taxon>Brucellaceae</taxon>
        <taxon>Brucella/Ochrobactrum group</taxon>
        <taxon>Brucella</taxon>
    </lineage>
</organism>
<protein>
    <submittedName>
        <fullName evidence="1">Uncharacterized protein</fullName>
    </submittedName>
</protein>
<dbReference type="EMBL" id="CP000912">
    <property type="protein sequence ID" value="ABY39101.1"/>
    <property type="molecule type" value="Genomic_DNA"/>
</dbReference>
<dbReference type="KEGG" id="bmt:BSUIS_B0074"/>
<accession>A9WX98</accession>
<dbReference type="HOGENOM" id="CLU_3372519_0_0_5"/>
<sequence>MVLAAKGRNAVANEYVALKYACHGDLNAWISASR</sequence>